<dbReference type="STRING" id="1280947.HY30_12795"/>
<evidence type="ECO:0000256" key="1">
    <source>
        <dbReference type="SAM" id="Phobius"/>
    </source>
</evidence>
<name>A0A062UES2_9PROT</name>
<evidence type="ECO:0000313" key="3">
    <source>
        <dbReference type="Proteomes" id="UP000027190"/>
    </source>
</evidence>
<keyword evidence="1" id="KW-1133">Transmembrane helix</keyword>
<protein>
    <submittedName>
        <fullName evidence="2">Uncharacterized protein</fullName>
    </submittedName>
</protein>
<dbReference type="PATRIC" id="fig|1280947.3.peg.889"/>
<sequence length="180" mass="19601">MTADPGYLQSPKEPSPMNRIFLHAPLAACLAVALAACGNSKAETRHEVAEHARESTSDLRDHLKGLRSGAKETLNAARAPTERPDSFPKDIWLPDDFEITQVMDMGSIGYSLRAISNERANDLIAAYTSHLAEAGYYVFPREQVASANQVVFDGKGLNSGTVDIFDADTHREIHIGFASD</sequence>
<feature type="transmembrane region" description="Helical" evidence="1">
    <location>
        <begin position="20"/>
        <end position="37"/>
    </location>
</feature>
<dbReference type="Proteomes" id="UP000027190">
    <property type="component" value="Unassembled WGS sequence"/>
</dbReference>
<organism evidence="2 3">
    <name type="scientific">Hyphomonas chukchiensis</name>
    <dbReference type="NCBI Taxonomy" id="1280947"/>
    <lineage>
        <taxon>Bacteria</taxon>
        <taxon>Pseudomonadati</taxon>
        <taxon>Pseudomonadota</taxon>
        <taxon>Alphaproteobacteria</taxon>
        <taxon>Hyphomonadales</taxon>
        <taxon>Hyphomonadaceae</taxon>
        <taxon>Hyphomonas</taxon>
    </lineage>
</organism>
<comment type="caution">
    <text evidence="2">The sequence shown here is derived from an EMBL/GenBank/DDBJ whole genome shotgun (WGS) entry which is preliminary data.</text>
</comment>
<keyword evidence="1" id="KW-0472">Membrane</keyword>
<gene>
    <name evidence="2" type="ORF">HY30_12795</name>
</gene>
<dbReference type="AlphaFoldDB" id="A0A062UES2"/>
<accession>A0A062UES2</accession>
<keyword evidence="3" id="KW-1185">Reference proteome</keyword>
<proteinExistence type="predicted"/>
<dbReference type="EMBL" id="AWFG01000011">
    <property type="protein sequence ID" value="KCZ60113.1"/>
    <property type="molecule type" value="Genomic_DNA"/>
</dbReference>
<evidence type="ECO:0000313" key="2">
    <source>
        <dbReference type="EMBL" id="KCZ60113.1"/>
    </source>
</evidence>
<reference evidence="2 3" key="1">
    <citation type="journal article" date="2014" name="Antonie Van Leeuwenhoek">
        <title>Hyphomonas beringensis sp. nov. and Hyphomonas chukchiensis sp. nov., isolated from surface seawater of the Bering Sea and Chukchi Sea.</title>
        <authorList>
            <person name="Li C."/>
            <person name="Lai Q."/>
            <person name="Li G."/>
            <person name="Dong C."/>
            <person name="Wang J."/>
            <person name="Liao Y."/>
            <person name="Shao Z."/>
        </authorList>
    </citation>
    <scope>NUCLEOTIDE SEQUENCE [LARGE SCALE GENOMIC DNA]</scope>
    <source>
        <strain evidence="2 3">BH-BN04-4</strain>
    </source>
</reference>
<keyword evidence="1" id="KW-0812">Transmembrane</keyword>